<evidence type="ECO:0000313" key="11">
    <source>
        <dbReference type="EMBL" id="KAL1303316.1"/>
    </source>
</evidence>
<evidence type="ECO:0000256" key="6">
    <source>
        <dbReference type="ARBA" id="ARBA00023136"/>
    </source>
</evidence>
<keyword evidence="2 9" id="KW-0812">Transmembrane</keyword>
<keyword evidence="4 9" id="KW-1133">Transmembrane helix</keyword>
<keyword evidence="5 7" id="KW-0496">Mitochondrion</keyword>
<evidence type="ECO:0000256" key="1">
    <source>
        <dbReference type="ARBA" id="ARBA00004434"/>
    </source>
</evidence>
<dbReference type="InterPro" id="IPR044202">
    <property type="entry name" value="LETM1/MDM38-like"/>
</dbReference>
<accession>A0ABR3PB36</accession>
<reference evidence="11 12" key="1">
    <citation type="submission" date="2024-07" db="EMBL/GenBank/DDBJ databases">
        <title>Draft sequence of the Neodothiora populina.</title>
        <authorList>
            <person name="Drown D.D."/>
            <person name="Schuette U.S."/>
            <person name="Buechlein A.B."/>
            <person name="Rusch D.R."/>
            <person name="Winton L.W."/>
            <person name="Adams G.A."/>
        </authorList>
    </citation>
    <scope>NUCLEOTIDE SEQUENCE [LARGE SCALE GENOMIC DNA]</scope>
    <source>
        <strain evidence="11 12">CPC 39397</strain>
    </source>
</reference>
<feature type="region of interest" description="Disordered" evidence="8">
    <location>
        <begin position="45"/>
        <end position="82"/>
    </location>
</feature>
<keyword evidence="12" id="KW-1185">Reference proteome</keyword>
<evidence type="ECO:0000256" key="4">
    <source>
        <dbReference type="ARBA" id="ARBA00022989"/>
    </source>
</evidence>
<dbReference type="RefSeq" id="XP_069199591.1">
    <property type="nucleotide sequence ID" value="XM_069346714.1"/>
</dbReference>
<evidence type="ECO:0000256" key="9">
    <source>
        <dbReference type="SAM" id="Phobius"/>
    </source>
</evidence>
<keyword evidence="6 9" id="KW-0472">Membrane</keyword>
<dbReference type="Pfam" id="PF07766">
    <property type="entry name" value="LETM1_RBD"/>
    <property type="match status" value="1"/>
</dbReference>
<evidence type="ECO:0000256" key="5">
    <source>
        <dbReference type="ARBA" id="ARBA00023128"/>
    </source>
</evidence>
<evidence type="ECO:0000256" key="3">
    <source>
        <dbReference type="ARBA" id="ARBA00022792"/>
    </source>
</evidence>
<comment type="caution">
    <text evidence="11">The sequence shown here is derived from an EMBL/GenBank/DDBJ whole genome shotgun (WGS) entry which is preliminary data.</text>
</comment>
<evidence type="ECO:0000256" key="7">
    <source>
        <dbReference type="PROSITE-ProRule" id="PRU01094"/>
    </source>
</evidence>
<dbReference type="PANTHER" id="PTHR14009">
    <property type="entry name" value="LEUCINE ZIPPER-EF-HAND CONTAINING TRANSMEMBRANE PROTEIN"/>
    <property type="match status" value="1"/>
</dbReference>
<evidence type="ECO:0000313" key="12">
    <source>
        <dbReference type="Proteomes" id="UP001562354"/>
    </source>
</evidence>
<name>A0ABR3PB36_9PEZI</name>
<dbReference type="InterPro" id="IPR033122">
    <property type="entry name" value="LETM1-like_RBD"/>
</dbReference>
<feature type="domain" description="Letm1 RBD" evidence="10">
    <location>
        <begin position="290"/>
        <end position="473"/>
    </location>
</feature>
<dbReference type="PROSITE" id="PS51758">
    <property type="entry name" value="LETM1_RBD"/>
    <property type="match status" value="1"/>
</dbReference>
<dbReference type="Proteomes" id="UP001562354">
    <property type="component" value="Unassembled WGS sequence"/>
</dbReference>
<proteinExistence type="predicted"/>
<dbReference type="GeneID" id="95980419"/>
<feature type="compositionally biased region" description="Pro residues" evidence="8">
    <location>
        <begin position="73"/>
        <end position="82"/>
    </location>
</feature>
<evidence type="ECO:0000256" key="2">
    <source>
        <dbReference type="ARBA" id="ARBA00022692"/>
    </source>
</evidence>
<comment type="subcellular location">
    <subcellularLocation>
        <location evidence="1">Mitochondrion inner membrane</location>
        <topology evidence="1">Single-pass membrane protein</topology>
    </subcellularLocation>
</comment>
<organism evidence="11 12">
    <name type="scientific">Neodothiora populina</name>
    <dbReference type="NCBI Taxonomy" id="2781224"/>
    <lineage>
        <taxon>Eukaryota</taxon>
        <taxon>Fungi</taxon>
        <taxon>Dikarya</taxon>
        <taxon>Ascomycota</taxon>
        <taxon>Pezizomycotina</taxon>
        <taxon>Dothideomycetes</taxon>
        <taxon>Dothideomycetidae</taxon>
        <taxon>Dothideales</taxon>
        <taxon>Dothioraceae</taxon>
        <taxon>Neodothiora</taxon>
    </lineage>
</organism>
<sequence>MTNTSIGSTRAICLLHSAVLRQAFPRGTAQRQNAVRVSITSCSHRSRSYASAPPPKFSFRNDKEALKKSPTPVSAPLPRPAPPTTDLPIDAAVVHGDGINPPRSTLPPPLVFPEKASDTSTPVYWYRVGRSYGRFYIAGVKATWKSYKVARELRNKIRASNADPANNTTGRNDVEAKAYPPRRFMGLMAPPFLLDVEVYMRREGLMRSQLQLLLREREDMKKLPLFAVMVALFGEWLPLIVPFIPGRVPRTCRIPKQITGMRKAVEERRRDSFRQGLVVPEHFVQAGVFEKIKARVQRSREVETGLDKESRKIRAGEDRDAIVDLEQQEGDDTIALRVQPANWLAVETTQALSRQQTAHVSTSLGLHSRLWERLGLVGGESPLVTLLLKMRVIQRLHYLNMDDELLVKNRMNDWHRLTRDELKIACEERGIDVSGRTEDNLRKDLGKWLDGRARDKGYGSEVVKMLFTRPNMW</sequence>
<gene>
    <name evidence="11" type="ORF">AAFC00_006720</name>
</gene>
<protein>
    <recommendedName>
        <fullName evidence="10">Letm1 RBD domain-containing protein</fullName>
    </recommendedName>
</protein>
<evidence type="ECO:0000256" key="8">
    <source>
        <dbReference type="SAM" id="MobiDB-lite"/>
    </source>
</evidence>
<dbReference type="PANTHER" id="PTHR14009:SF6">
    <property type="entry name" value="LETM1 RBD DOMAIN-CONTAINING PROTEIN"/>
    <property type="match status" value="1"/>
</dbReference>
<keyword evidence="3" id="KW-0999">Mitochondrion inner membrane</keyword>
<evidence type="ECO:0000259" key="10">
    <source>
        <dbReference type="PROSITE" id="PS51758"/>
    </source>
</evidence>
<feature type="transmembrane region" description="Helical" evidence="9">
    <location>
        <begin position="223"/>
        <end position="244"/>
    </location>
</feature>
<dbReference type="EMBL" id="JBFMKM010000010">
    <property type="protein sequence ID" value="KAL1303316.1"/>
    <property type="molecule type" value="Genomic_DNA"/>
</dbReference>